<feature type="compositionally biased region" description="Basic residues" evidence="1">
    <location>
        <begin position="498"/>
        <end position="507"/>
    </location>
</feature>
<feature type="compositionally biased region" description="Acidic residues" evidence="1">
    <location>
        <begin position="484"/>
        <end position="494"/>
    </location>
</feature>
<dbReference type="InterPro" id="IPR000953">
    <property type="entry name" value="Chromo/chromo_shadow_dom"/>
</dbReference>
<feature type="compositionally biased region" description="Basic and acidic residues" evidence="1">
    <location>
        <begin position="30"/>
        <end position="39"/>
    </location>
</feature>
<dbReference type="SUPFAM" id="SSF54160">
    <property type="entry name" value="Chromo domain-like"/>
    <property type="match status" value="1"/>
</dbReference>
<feature type="compositionally biased region" description="Polar residues" evidence="1">
    <location>
        <begin position="1"/>
        <end position="14"/>
    </location>
</feature>
<dbReference type="EMBL" id="CDMY01000320">
    <property type="protein sequence ID" value="CEM02199.1"/>
    <property type="molecule type" value="Genomic_DNA"/>
</dbReference>
<feature type="region of interest" description="Disordered" evidence="1">
    <location>
        <begin position="1"/>
        <end position="164"/>
    </location>
</feature>
<feature type="domain" description="Chromo" evidence="2">
    <location>
        <begin position="662"/>
        <end position="732"/>
    </location>
</feature>
<keyword evidence="4" id="KW-1185">Reference proteome</keyword>
<dbReference type="InterPro" id="IPR016197">
    <property type="entry name" value="Chromo-like_dom_sf"/>
</dbReference>
<dbReference type="InParanoid" id="A0A0G4EUR9"/>
<gene>
    <name evidence="3" type="ORF">Vbra_13508</name>
</gene>
<feature type="region of interest" description="Disordered" evidence="1">
    <location>
        <begin position="367"/>
        <end position="586"/>
    </location>
</feature>
<dbReference type="PROSITE" id="PS50013">
    <property type="entry name" value="CHROMO_2"/>
    <property type="match status" value="1"/>
</dbReference>
<feature type="compositionally biased region" description="Low complexity" evidence="1">
    <location>
        <begin position="46"/>
        <end position="58"/>
    </location>
</feature>
<feature type="compositionally biased region" description="Basic and acidic residues" evidence="1">
    <location>
        <begin position="59"/>
        <end position="72"/>
    </location>
</feature>
<dbReference type="Proteomes" id="UP000041254">
    <property type="component" value="Unassembled WGS sequence"/>
</dbReference>
<proteinExistence type="predicted"/>
<dbReference type="CDD" id="cd00024">
    <property type="entry name" value="CD_CSD"/>
    <property type="match status" value="1"/>
</dbReference>
<sequence length="766" mass="81875">MGSKMSTGDVQQLPTGGPPQLRDVQPGAHPQERDADHQQETPAAPPAVKLPTAAAAAAGEHDEQEQAGKKTTDPPASSATKGDDGMTHLPHTSLEMPRRDDLPAQPGGAPPAAAAPESPSSSAHQHQQQPQEQQQQAGPSQAAESIDKREQELTPRKAEKVGKKLLRNADKVARRNGMVAVPYIRFDIGPPPTYVCQPPGAEIARCFPATAHTTNAVKGAMCKGLAYLSDYMDGQQEKGREKTTGSELGPGEGEGEWMDGAGKDSDSEATDEEDKPRKKKRGAGELTDAETAKLGGEILSYLADRRLIKWVPKQLAYMVASRSFPCEERSQHGVSSALGQALVARRQMYPTIKFLSQGQAGEYMALVGGGESSDEDSDKDEQGEVESADGDSDRPAGGDKGRCGSGGGIPDDAMEGAELSRPLPVPKRKRTGAMPPHAPPLPLSSNDEPAPDAQDPTPEAIHPTSAIVAMTSPNGHAPDKEANQPEEDDSETDEDIRRPRKQRRPKRRIADGSLDLSLLPRQAPNAGVSPEDDEPLAERLKKTKAERSPREASNDTRGGGVGEKGETGSTPGGRQRSRVAPGVPWDMQGDSMALGGTLYTTLGQARVRRSGRVFAHKQQQPGAEPSNASASLVHESPRVSEAKRLGEGEVFTCPQAQHGTEYEVDVLLAIKLRPGKVCFDESGVPDLSAFLYLIRWKHWPPDHDEWERHTSLAGSVLKREAARLRREWVEKHGEAFKELLRARGIDIAVDDGSGSGSGGQAASAAT</sequence>
<evidence type="ECO:0000313" key="3">
    <source>
        <dbReference type="EMBL" id="CEM02199.1"/>
    </source>
</evidence>
<protein>
    <recommendedName>
        <fullName evidence="2">Chromo domain-containing protein</fullName>
    </recommendedName>
</protein>
<feature type="compositionally biased region" description="Basic and acidic residues" evidence="1">
    <location>
        <begin position="145"/>
        <end position="164"/>
    </location>
</feature>
<evidence type="ECO:0000259" key="2">
    <source>
        <dbReference type="PROSITE" id="PS50013"/>
    </source>
</evidence>
<name>A0A0G4EUR9_VITBC</name>
<dbReference type="AlphaFoldDB" id="A0A0G4EUR9"/>
<feature type="compositionally biased region" description="Basic and acidic residues" evidence="1">
    <location>
        <begin position="391"/>
        <end position="402"/>
    </location>
</feature>
<dbReference type="VEuPathDB" id="CryptoDB:Vbra_13508"/>
<feature type="compositionally biased region" description="Polar residues" evidence="1">
    <location>
        <begin position="617"/>
        <end position="630"/>
    </location>
</feature>
<evidence type="ECO:0000313" key="4">
    <source>
        <dbReference type="Proteomes" id="UP000041254"/>
    </source>
</evidence>
<reference evidence="3 4" key="1">
    <citation type="submission" date="2014-11" db="EMBL/GenBank/DDBJ databases">
        <authorList>
            <person name="Zhu J."/>
            <person name="Qi W."/>
            <person name="Song R."/>
        </authorList>
    </citation>
    <scope>NUCLEOTIDE SEQUENCE [LARGE SCALE GENOMIC DNA]</scope>
</reference>
<accession>A0A0G4EUR9</accession>
<feature type="compositionally biased region" description="Basic and acidic residues" evidence="1">
    <location>
        <begin position="536"/>
        <end position="554"/>
    </location>
</feature>
<feature type="compositionally biased region" description="Acidic residues" evidence="1">
    <location>
        <begin position="372"/>
        <end position="390"/>
    </location>
</feature>
<feature type="region of interest" description="Disordered" evidence="1">
    <location>
        <begin position="236"/>
        <end position="284"/>
    </location>
</feature>
<feature type="region of interest" description="Disordered" evidence="1">
    <location>
        <begin position="614"/>
        <end position="633"/>
    </location>
</feature>
<evidence type="ECO:0000256" key="1">
    <source>
        <dbReference type="SAM" id="MobiDB-lite"/>
    </source>
</evidence>
<dbReference type="Gene3D" id="2.40.50.40">
    <property type="match status" value="1"/>
</dbReference>
<dbReference type="SMART" id="SM00298">
    <property type="entry name" value="CHROMO"/>
    <property type="match status" value="1"/>
</dbReference>
<organism evidence="3 4">
    <name type="scientific">Vitrella brassicaformis (strain CCMP3155)</name>
    <dbReference type="NCBI Taxonomy" id="1169540"/>
    <lineage>
        <taxon>Eukaryota</taxon>
        <taxon>Sar</taxon>
        <taxon>Alveolata</taxon>
        <taxon>Colpodellida</taxon>
        <taxon>Vitrellaceae</taxon>
        <taxon>Vitrella</taxon>
    </lineage>
</organism>
<feature type="compositionally biased region" description="Low complexity" evidence="1">
    <location>
        <begin position="103"/>
        <end position="144"/>
    </location>
</feature>